<reference evidence="2 3" key="1">
    <citation type="journal article" date="2015" name="Genome Biol. Evol.">
        <title>Phylogenomic analyses indicate that early fungi evolved digesting cell walls of algal ancestors of land plants.</title>
        <authorList>
            <person name="Chang Y."/>
            <person name="Wang S."/>
            <person name="Sekimoto S."/>
            <person name="Aerts A.L."/>
            <person name="Choi C."/>
            <person name="Clum A."/>
            <person name="LaButti K.M."/>
            <person name="Lindquist E.A."/>
            <person name="Yee Ngan C."/>
            <person name="Ohm R.A."/>
            <person name="Salamov A.A."/>
            <person name="Grigoriev I.V."/>
            <person name="Spatafora J.W."/>
            <person name="Berbee M.L."/>
        </authorList>
    </citation>
    <scope>NUCLEOTIDE SEQUENCE [LARGE SCALE GENOMIC DNA]</scope>
    <source>
        <strain evidence="2 3">JEL478</strain>
    </source>
</reference>
<dbReference type="AlphaFoldDB" id="A0A139AL41"/>
<accession>A0A139AL41</accession>
<gene>
    <name evidence="2" type="ORF">M427DRAFT_265169</name>
</gene>
<evidence type="ECO:0000256" key="1">
    <source>
        <dbReference type="SAM" id="MobiDB-lite"/>
    </source>
</evidence>
<feature type="region of interest" description="Disordered" evidence="1">
    <location>
        <begin position="152"/>
        <end position="227"/>
    </location>
</feature>
<protein>
    <submittedName>
        <fullName evidence="2">Uncharacterized protein</fullName>
    </submittedName>
</protein>
<name>A0A139AL41_GONPJ</name>
<evidence type="ECO:0000313" key="2">
    <source>
        <dbReference type="EMBL" id="KXS17213.1"/>
    </source>
</evidence>
<keyword evidence="3" id="KW-1185">Reference proteome</keyword>
<feature type="compositionally biased region" description="Low complexity" evidence="1">
    <location>
        <begin position="177"/>
        <end position="211"/>
    </location>
</feature>
<organism evidence="2 3">
    <name type="scientific">Gonapodya prolifera (strain JEL478)</name>
    <name type="common">Monoblepharis prolifera</name>
    <dbReference type="NCBI Taxonomy" id="1344416"/>
    <lineage>
        <taxon>Eukaryota</taxon>
        <taxon>Fungi</taxon>
        <taxon>Fungi incertae sedis</taxon>
        <taxon>Chytridiomycota</taxon>
        <taxon>Chytridiomycota incertae sedis</taxon>
        <taxon>Monoblepharidomycetes</taxon>
        <taxon>Monoblepharidales</taxon>
        <taxon>Gonapodyaceae</taxon>
        <taxon>Gonapodya</taxon>
    </lineage>
</organism>
<sequence length="418" mass="42782">MSDIIAATFSLASAVSSSSSSSAVPEAASSPPTPTGATTAGTSSSAMSTPVAPSPATSTTLLPPIPTSTAAPASGSNPASAGSTTAATVPATVGGRRSEIVGVFLNAILQLRKLDVSATEHHFLADRVRRLARAESLAALLSFLITRLNDADVVVPPPPKKRRVGPSASASSQPGHSDSNSSESASASSTPAGQESAGGSAAAAEDNASARGARKRGAAAAELDEADEETAVAVTSSHISLGARDVARVGTTADGSVLLDEDALKMVLHAIEVYLSVELPQELVDQFSTTDFTPGIVRVLLCPPPAEKKDVWAVVGEFDPANNGICTTLRSKLARAFPSPSNLNPPYNIGVRSNPAATIKTHICLLPTASTYTVALGNVVPPISHDLTFLCSNMRVFPAVHDYLRLHDRPCAALLRNG</sequence>
<dbReference type="Proteomes" id="UP000070544">
    <property type="component" value="Unassembled WGS sequence"/>
</dbReference>
<evidence type="ECO:0000313" key="3">
    <source>
        <dbReference type="Proteomes" id="UP000070544"/>
    </source>
</evidence>
<feature type="region of interest" description="Disordered" evidence="1">
    <location>
        <begin position="18"/>
        <end position="90"/>
    </location>
</feature>
<proteinExistence type="predicted"/>
<dbReference type="EMBL" id="KQ965748">
    <property type="protein sequence ID" value="KXS17213.1"/>
    <property type="molecule type" value="Genomic_DNA"/>
</dbReference>